<evidence type="ECO:0008006" key="3">
    <source>
        <dbReference type="Google" id="ProtNLM"/>
    </source>
</evidence>
<evidence type="ECO:0000313" key="2">
    <source>
        <dbReference type="Proteomes" id="UP000178272"/>
    </source>
</evidence>
<dbReference type="Proteomes" id="UP000178272">
    <property type="component" value="Unassembled WGS sequence"/>
</dbReference>
<dbReference type="STRING" id="1797517.A3F61_01595"/>
<name>A0A1G1VCP4_9BACT</name>
<dbReference type="AlphaFoldDB" id="A0A1G1VCP4"/>
<sequence>MKYKFDYSEEKNQILKQTRGIGFDDIIQAIESGKLIDDRKNPNQKKYPGQRLLIVKIDTYVYIVPYIIDKERLLFFLKTLYPSRKLNKEYAKK</sequence>
<evidence type="ECO:0000313" key="1">
    <source>
        <dbReference type="EMBL" id="OGY13047.1"/>
    </source>
</evidence>
<comment type="caution">
    <text evidence="1">The sequence shown here is derived from an EMBL/GenBank/DDBJ whole genome shotgun (WGS) entry which is preliminary data.</text>
</comment>
<accession>A0A1G1VCP4</accession>
<protein>
    <recommendedName>
        <fullName evidence="3">Toxin</fullName>
    </recommendedName>
</protein>
<dbReference type="EMBL" id="MHCA01000003">
    <property type="protein sequence ID" value="OGY13047.1"/>
    <property type="molecule type" value="Genomic_DNA"/>
</dbReference>
<organism evidence="1 2">
    <name type="scientific">Candidatus Blackburnbacteria bacterium RIFCSPHIGHO2_12_FULL_41_13b</name>
    <dbReference type="NCBI Taxonomy" id="1797517"/>
    <lineage>
        <taxon>Bacteria</taxon>
        <taxon>Candidatus Blackburniibacteriota</taxon>
    </lineage>
</organism>
<proteinExistence type="predicted"/>
<reference evidence="1 2" key="1">
    <citation type="journal article" date="2016" name="Nat. Commun.">
        <title>Thousands of microbial genomes shed light on interconnected biogeochemical processes in an aquifer system.</title>
        <authorList>
            <person name="Anantharaman K."/>
            <person name="Brown C.T."/>
            <person name="Hug L.A."/>
            <person name="Sharon I."/>
            <person name="Castelle C.J."/>
            <person name="Probst A.J."/>
            <person name="Thomas B.C."/>
            <person name="Singh A."/>
            <person name="Wilkins M.J."/>
            <person name="Karaoz U."/>
            <person name="Brodie E.L."/>
            <person name="Williams K.H."/>
            <person name="Hubbard S.S."/>
            <person name="Banfield J.F."/>
        </authorList>
    </citation>
    <scope>NUCLEOTIDE SEQUENCE [LARGE SCALE GENOMIC DNA]</scope>
</reference>
<gene>
    <name evidence="1" type="ORF">A3F61_01595</name>
</gene>